<feature type="domain" description="HTH tetR-type" evidence="4">
    <location>
        <begin position="10"/>
        <end position="70"/>
    </location>
</feature>
<proteinExistence type="predicted"/>
<feature type="DNA-binding region" description="H-T-H motif" evidence="3">
    <location>
        <begin position="33"/>
        <end position="52"/>
    </location>
</feature>
<evidence type="ECO:0000259" key="4">
    <source>
        <dbReference type="PROSITE" id="PS50977"/>
    </source>
</evidence>
<dbReference type="InterPro" id="IPR009057">
    <property type="entry name" value="Homeodomain-like_sf"/>
</dbReference>
<dbReference type="PANTHER" id="PTHR43479">
    <property type="entry name" value="ACREF/ENVCD OPERON REPRESSOR-RELATED"/>
    <property type="match status" value="1"/>
</dbReference>
<evidence type="ECO:0000313" key="5">
    <source>
        <dbReference type="EMBL" id="MEX3744235.1"/>
    </source>
</evidence>
<dbReference type="PANTHER" id="PTHR43479:SF11">
    <property type="entry name" value="ACREF_ENVCD OPERON REPRESSOR-RELATED"/>
    <property type="match status" value="1"/>
</dbReference>
<dbReference type="Gene3D" id="1.10.357.10">
    <property type="entry name" value="Tetracycline Repressor, domain 2"/>
    <property type="match status" value="1"/>
</dbReference>
<dbReference type="Proteomes" id="UP001558534">
    <property type="component" value="Unassembled WGS sequence"/>
</dbReference>
<evidence type="ECO:0000256" key="2">
    <source>
        <dbReference type="ARBA" id="ARBA00023125"/>
    </source>
</evidence>
<keyword evidence="6" id="KW-1185">Reference proteome</keyword>
<accession>A0ABV3VTL3</accession>
<protein>
    <submittedName>
        <fullName evidence="5">TetR/AcrR family transcriptional regulator</fullName>
    </submittedName>
</protein>
<gene>
    <name evidence="5" type="ORF">AB1300_03730</name>
</gene>
<reference evidence="5 6" key="1">
    <citation type="submission" date="2024-07" db="EMBL/GenBank/DDBJ databases">
        <title>Characterization of a bacterium isolated from hydrolysated instant sea cucumber by whole-genome sequencing and metabolomics.</title>
        <authorList>
            <person name="Luo X."/>
            <person name="Zhang Z."/>
            <person name="Zheng Z."/>
            <person name="Zhang W."/>
            <person name="Ming T."/>
            <person name="Jiao L."/>
            <person name="Su X."/>
            <person name="Kong F."/>
            <person name="Xu J."/>
        </authorList>
    </citation>
    <scope>NUCLEOTIDE SEQUENCE [LARGE SCALE GENOMIC DNA]</scope>
    <source>
        <strain evidence="5 6">XL-2024</strain>
    </source>
</reference>
<dbReference type="SUPFAM" id="SSF48498">
    <property type="entry name" value="Tetracyclin repressor-like, C-terminal domain"/>
    <property type="match status" value="1"/>
</dbReference>
<dbReference type="SUPFAM" id="SSF46689">
    <property type="entry name" value="Homeodomain-like"/>
    <property type="match status" value="1"/>
</dbReference>
<keyword evidence="2 3" id="KW-0238">DNA-binding</keyword>
<dbReference type="PROSITE" id="PS50977">
    <property type="entry name" value="HTH_TETR_2"/>
    <property type="match status" value="1"/>
</dbReference>
<dbReference type="Gene3D" id="1.10.10.60">
    <property type="entry name" value="Homeodomain-like"/>
    <property type="match status" value="1"/>
</dbReference>
<dbReference type="RefSeq" id="WP_368635257.1">
    <property type="nucleotide sequence ID" value="NZ_JBFRHK010000002.1"/>
</dbReference>
<evidence type="ECO:0000256" key="1">
    <source>
        <dbReference type="ARBA" id="ARBA00022491"/>
    </source>
</evidence>
<dbReference type="InterPro" id="IPR001647">
    <property type="entry name" value="HTH_TetR"/>
</dbReference>
<sequence length="215" mass="25705">MYQTFLNLEVEKQHKIINSALKEFSINNYDTASTNKIIKDAKISKGILYHYFGSKKNLYLYLYEYVTTIFIDAINSRLDLEEPDIFKRYEQIMKIKLELIKQYHTLFDFLKKTYIETSLEVRSELDQYNLTLQNSSYESVFAGIDYDLFHKNIDSKKAIDTIRWVTDGISERYEEQLKSNVDNSEAFNQLLEQCMEEANDYFQFLKQLVYKNTKR</sequence>
<dbReference type="EMBL" id="JBFRHK010000002">
    <property type="protein sequence ID" value="MEX3744235.1"/>
    <property type="molecule type" value="Genomic_DNA"/>
</dbReference>
<name>A0ABV3VTL3_9BACI</name>
<comment type="caution">
    <text evidence="5">The sequence shown here is derived from an EMBL/GenBank/DDBJ whole genome shotgun (WGS) entry which is preliminary data.</text>
</comment>
<evidence type="ECO:0000313" key="6">
    <source>
        <dbReference type="Proteomes" id="UP001558534"/>
    </source>
</evidence>
<dbReference type="InterPro" id="IPR036271">
    <property type="entry name" value="Tet_transcr_reg_TetR-rel_C_sf"/>
</dbReference>
<organism evidence="5 6">
    <name type="scientific">Lysinibacillus xylanilyticus</name>
    <dbReference type="NCBI Taxonomy" id="582475"/>
    <lineage>
        <taxon>Bacteria</taxon>
        <taxon>Bacillati</taxon>
        <taxon>Bacillota</taxon>
        <taxon>Bacilli</taxon>
        <taxon>Bacillales</taxon>
        <taxon>Bacillaceae</taxon>
        <taxon>Lysinibacillus</taxon>
    </lineage>
</organism>
<dbReference type="Pfam" id="PF00440">
    <property type="entry name" value="TetR_N"/>
    <property type="match status" value="1"/>
</dbReference>
<dbReference type="PRINTS" id="PR00455">
    <property type="entry name" value="HTHTETR"/>
</dbReference>
<dbReference type="InterPro" id="IPR050624">
    <property type="entry name" value="HTH-type_Tx_Regulator"/>
</dbReference>
<evidence type="ECO:0000256" key="3">
    <source>
        <dbReference type="PROSITE-ProRule" id="PRU00335"/>
    </source>
</evidence>
<keyword evidence="1" id="KW-0678">Repressor</keyword>